<protein>
    <submittedName>
        <fullName evidence="1">Nonstructural protein</fullName>
    </submittedName>
</protein>
<sequence length="262" mass="30224">MSKNNYYASQIPCFTMSVGPLSRQSVQYVPFNKQYDCPVSIYKGLEIPVHHLKQSLESKRKLSYFFKDYQIPLAWGVLGSQVTQKSPEFFDTTIDRISELDIKTCLRWCEPNIKKALSWPLGYPSLKFFYHSHIDSYSFSWSKKCDFATQLMRMGGGLGLDDSLLFSYSKIIGELSIRQVPHEVLTGHNISKEIAYVQIIRMLTALEFDLSDDCCQSPLCNILLLQKSVISEQILGNKKWKMIKREDQAHMLPRGVRELGRM</sequence>
<dbReference type="Pfam" id="PF11073">
    <property type="entry name" value="NSs"/>
    <property type="match status" value="1"/>
</dbReference>
<organism evidence="1">
    <name type="scientific">Phlebovirus sp. Co Ar 170255</name>
    <dbReference type="NCBI Taxonomy" id="439618"/>
    <lineage>
        <taxon>Viruses</taxon>
        <taxon>Riboviria</taxon>
        <taxon>Orthornavirae</taxon>
        <taxon>Negarnaviricota</taxon>
        <taxon>Polyploviricotina</taxon>
        <taxon>Bunyaviricetes</taxon>
        <taxon>Hareavirales</taxon>
        <taxon>Phenuiviridae</taxon>
        <taxon>Phlebovirus</taxon>
    </lineage>
</organism>
<accession>A7KCP5</accession>
<gene>
    <name evidence="1" type="primary">NS</name>
</gene>
<reference evidence="1" key="1">
    <citation type="submission" date="2006-12" db="EMBL/GenBank/DDBJ databases">
        <authorList>
            <person name="Xiao S.-Y."/>
            <person name="Xu F."/>
            <person name="Tesh R.B."/>
        </authorList>
    </citation>
    <scope>NUCLEOTIDE SEQUENCE</scope>
    <source>
        <strain evidence="1">Co Ar 170255</strain>
    </source>
</reference>
<dbReference type="InterPro" id="IPR039434">
    <property type="entry name" value="NSs-like"/>
</dbReference>
<proteinExistence type="predicted"/>
<dbReference type="EMBL" id="EF201840">
    <property type="protein sequence ID" value="ABQ23567.1"/>
    <property type="molecule type" value="Genomic_RNA"/>
</dbReference>
<reference evidence="1" key="2">
    <citation type="journal article" date="2007" name="J. Gen. Virol.">
        <title>Phylogenetic relationships among sandfly fever group viruses (Phlebovirus: Bunyaviridae) based on the small genome segment.</title>
        <authorList>
            <person name="Xu F."/>
            <person name="Chen H."/>
            <person name="Travassos da Rosa A.P."/>
            <person name="Tesh R.B."/>
            <person name="Xiao S.Y."/>
        </authorList>
    </citation>
    <scope>NUCLEOTIDE SEQUENCE</scope>
    <source>
        <strain evidence="1">Co Ar 170255</strain>
    </source>
</reference>
<name>A7KCP5_9VIRU</name>
<evidence type="ECO:0000313" key="1">
    <source>
        <dbReference type="EMBL" id="ABQ23567.1"/>
    </source>
</evidence>